<reference evidence="2" key="1">
    <citation type="journal article" date="2017" name="Mycol. Prog.">
        <title>Characterization of mating-type idiomorphs suggests that Morchella importuna, Mel-20 and M. sextelata are heterothallic.</title>
        <authorList>
            <person name="Chai H."/>
            <person name="Chen L."/>
            <person name="Chen W."/>
            <person name="Zhao Q."/>
            <person name="Zhang X."/>
            <person name="Su K."/>
            <person name="Zhao Y."/>
        </authorList>
    </citation>
    <scope>NUCLEOTIDE SEQUENCE</scope>
    <source>
        <strain evidence="2">YPL6-1</strain>
    </source>
</reference>
<feature type="region of interest" description="Disordered" evidence="1">
    <location>
        <begin position="1"/>
        <end position="75"/>
    </location>
</feature>
<proteinExistence type="predicted"/>
<feature type="compositionally biased region" description="Low complexity" evidence="1">
    <location>
        <begin position="31"/>
        <end position="60"/>
    </location>
</feature>
<dbReference type="AlphaFoldDB" id="A0A2P1BVS2"/>
<feature type="region of interest" description="Disordered" evidence="1">
    <location>
        <begin position="88"/>
        <end position="123"/>
    </location>
</feature>
<name>A0A2P1BVS2_9PEZI</name>
<accession>A0A2P1BVS2</accession>
<protein>
    <submittedName>
        <fullName evidence="2">Uncharacterized protein</fullName>
    </submittedName>
</protein>
<sequence>MGLRRTPPPGMAAPPPQPTNYMTEFPEEETQAQVQVEATPTATPAEEASASAPVPASQAETQVVQSSSQITGTPVDAGSAEITAVSSPFAAASSGRKTRSAAGTPNPTPIPTTKSIRRSPVVK</sequence>
<evidence type="ECO:0000313" key="2">
    <source>
        <dbReference type="EMBL" id="AVI60814.1"/>
    </source>
</evidence>
<evidence type="ECO:0000256" key="1">
    <source>
        <dbReference type="SAM" id="MobiDB-lite"/>
    </source>
</evidence>
<feature type="compositionally biased region" description="Pro residues" evidence="1">
    <location>
        <begin position="1"/>
        <end position="18"/>
    </location>
</feature>
<organism evidence="2">
    <name type="scientific">Morchella importuna</name>
    <dbReference type="NCBI Taxonomy" id="1174673"/>
    <lineage>
        <taxon>Eukaryota</taxon>
        <taxon>Fungi</taxon>
        <taxon>Dikarya</taxon>
        <taxon>Ascomycota</taxon>
        <taxon>Pezizomycotina</taxon>
        <taxon>Pezizomycetes</taxon>
        <taxon>Pezizales</taxon>
        <taxon>Morchellaceae</taxon>
        <taxon>Morchella</taxon>
    </lineage>
</organism>
<dbReference type="EMBL" id="KY782629">
    <property type="protein sequence ID" value="AVI60814.1"/>
    <property type="molecule type" value="Genomic_DNA"/>
</dbReference>
<feature type="non-terminal residue" evidence="2">
    <location>
        <position position="123"/>
    </location>
</feature>
<feature type="compositionally biased region" description="Polar residues" evidence="1">
    <location>
        <begin position="61"/>
        <end position="72"/>
    </location>
</feature>